<keyword evidence="3" id="KW-1185">Reference proteome</keyword>
<feature type="transmembrane region" description="Helical" evidence="1">
    <location>
        <begin position="5"/>
        <end position="23"/>
    </location>
</feature>
<proteinExistence type="predicted"/>
<comment type="caution">
    <text evidence="2">The sequence shown here is derived from an EMBL/GenBank/DDBJ whole genome shotgun (WGS) entry which is preliminary data.</text>
</comment>
<organism evidence="2 3">
    <name type="scientific">Chryseobacterium turcicum</name>
    <dbReference type="NCBI Taxonomy" id="2898076"/>
    <lineage>
        <taxon>Bacteria</taxon>
        <taxon>Pseudomonadati</taxon>
        <taxon>Bacteroidota</taxon>
        <taxon>Flavobacteriia</taxon>
        <taxon>Flavobacteriales</taxon>
        <taxon>Weeksellaceae</taxon>
        <taxon>Chryseobacterium group</taxon>
        <taxon>Chryseobacterium</taxon>
    </lineage>
</organism>
<keyword evidence="1" id="KW-1133">Transmembrane helix</keyword>
<evidence type="ECO:0000313" key="2">
    <source>
        <dbReference type="EMBL" id="MCD1115373.1"/>
    </source>
</evidence>
<keyword evidence="1" id="KW-0812">Transmembrane</keyword>
<evidence type="ECO:0000313" key="3">
    <source>
        <dbReference type="Proteomes" id="UP001108025"/>
    </source>
</evidence>
<keyword evidence="1" id="KW-0472">Membrane</keyword>
<reference evidence="2" key="1">
    <citation type="submission" date="2021-11" db="EMBL/GenBank/DDBJ databases">
        <title>Description of novel Chryseobacterium species.</title>
        <authorList>
            <person name="Saticioglu I.B."/>
            <person name="Ay H."/>
            <person name="Altun S."/>
            <person name="Duman M."/>
        </authorList>
    </citation>
    <scope>NUCLEOTIDE SEQUENCE</scope>
    <source>
        <strain evidence="2">C-17</strain>
    </source>
</reference>
<dbReference type="AlphaFoldDB" id="A0A9Q3V087"/>
<dbReference type="Proteomes" id="UP001108025">
    <property type="component" value="Unassembled WGS sequence"/>
</dbReference>
<name>A0A9Q3V087_9FLAO</name>
<evidence type="ECO:0008006" key="4">
    <source>
        <dbReference type="Google" id="ProtNLM"/>
    </source>
</evidence>
<dbReference type="EMBL" id="JAJNAY010000001">
    <property type="protein sequence ID" value="MCD1115373.1"/>
    <property type="molecule type" value="Genomic_DNA"/>
</dbReference>
<protein>
    <recommendedName>
        <fullName evidence="4">DUF4340 domain-containing protein</fullName>
    </recommendedName>
</protein>
<dbReference type="RefSeq" id="WP_230666344.1">
    <property type="nucleotide sequence ID" value="NZ_JAJNAY010000001.1"/>
</dbReference>
<evidence type="ECO:0000256" key="1">
    <source>
        <dbReference type="SAM" id="Phobius"/>
    </source>
</evidence>
<sequence length="408" mass="47987">MKKKYVFLVITALLSIGVYFLFFHKDKSLQYIPGNADIVVLVDVKKATRQYVFSFLMHPSKWFEDSTKDKNKISISDSGVDVPDFLQIFHLKETKISEWYTVLEINDKAQFLAFLKRNQFIEVAKDLFKNNQFFIKIEGRKCIIGTSDLNFKNIGKPLYQKFRNQTLSADSFMNDGLGSISFISELRTQNFSIDLKDDEIEIKNEQNSIDFKSLISDLYKKTQFLESELDSENIRKISSVFKEKISDSISVNHLIISADISEVNDTIISYGYDDDFNEIEKVTYQKIVQPEYNILLETSNPEKMRKYFQNRKWINTENQFTAIPFQPNLISQNKNQISIKSTRKSVKLSDYKKQNYIFIKNNPLLYSSFKMLNNPFFKDIEYVFYGNKNLDYTVKIKFKKDKFPLILR</sequence>
<accession>A0A9Q3V087</accession>
<gene>
    <name evidence="2" type="ORF">LO744_00575</name>
</gene>